<dbReference type="InterPro" id="IPR012677">
    <property type="entry name" value="Nucleotide-bd_a/b_plait_sf"/>
</dbReference>
<dbReference type="SUPFAM" id="SSF54928">
    <property type="entry name" value="RNA-binding domain, RBD"/>
    <property type="match status" value="1"/>
</dbReference>
<dbReference type="InterPro" id="IPR000504">
    <property type="entry name" value="RRM_dom"/>
</dbReference>
<dbReference type="SMART" id="SM00360">
    <property type="entry name" value="RRM"/>
    <property type="match status" value="1"/>
</dbReference>
<feature type="domain" description="RRM" evidence="4">
    <location>
        <begin position="28"/>
        <end position="106"/>
    </location>
</feature>
<evidence type="ECO:0000256" key="3">
    <source>
        <dbReference type="SAM" id="MobiDB-lite"/>
    </source>
</evidence>
<dbReference type="AlphaFoldDB" id="A0AAD5DFC5"/>
<name>A0AAD5DFC5_9CHLO</name>
<accession>A0AAD5DFC5</accession>
<evidence type="ECO:0000313" key="6">
    <source>
        <dbReference type="Proteomes" id="UP001205105"/>
    </source>
</evidence>
<feature type="region of interest" description="Disordered" evidence="3">
    <location>
        <begin position="101"/>
        <end position="167"/>
    </location>
</feature>
<keyword evidence="6" id="KW-1185">Reference proteome</keyword>
<dbReference type="InterPro" id="IPR050907">
    <property type="entry name" value="SRSF"/>
</dbReference>
<dbReference type="EMBL" id="JADXDR010000240">
    <property type="protein sequence ID" value="KAI7835646.1"/>
    <property type="molecule type" value="Genomic_DNA"/>
</dbReference>
<protein>
    <recommendedName>
        <fullName evidence="4">RRM domain-containing protein</fullName>
    </recommendedName>
</protein>
<dbReference type="GO" id="GO:0003723">
    <property type="term" value="F:RNA binding"/>
    <property type="evidence" value="ECO:0007669"/>
    <property type="project" value="UniProtKB-UniRule"/>
</dbReference>
<feature type="compositionally biased region" description="Basic residues" evidence="3">
    <location>
        <begin position="1"/>
        <end position="11"/>
    </location>
</feature>
<feature type="compositionally biased region" description="Basic and acidic residues" evidence="3">
    <location>
        <begin position="105"/>
        <end position="121"/>
    </location>
</feature>
<dbReference type="GO" id="GO:0008380">
    <property type="term" value="P:RNA splicing"/>
    <property type="evidence" value="ECO:0007669"/>
    <property type="project" value="UniProtKB-KW"/>
</dbReference>
<feature type="region of interest" description="Disordered" evidence="3">
    <location>
        <begin position="1"/>
        <end position="26"/>
    </location>
</feature>
<keyword evidence="2" id="KW-0694">RNA-binding</keyword>
<keyword evidence="1" id="KW-0507">mRNA processing</keyword>
<sequence>MSYRGRSRSRSRSRERGRSREDRGGERVSVLVRNLPLDARAEEVRAKFERYGPIRDIYLPKDFYSGRPKGFGFIEFLDRRDGEEAIYNLDRTMFGNREIQVCMSKEGRKTPRDMMDRERGPGRGPPPPRGGYGGGRARSRTPAPALAQPQPRLPPPLAQPLPQPVRS</sequence>
<evidence type="ECO:0000313" key="5">
    <source>
        <dbReference type="EMBL" id="KAI7835646.1"/>
    </source>
</evidence>
<dbReference type="PANTHER" id="PTHR23147">
    <property type="entry name" value="SERINE/ARGININE RICH SPLICING FACTOR"/>
    <property type="match status" value="1"/>
</dbReference>
<dbReference type="Gene3D" id="3.30.70.330">
    <property type="match status" value="1"/>
</dbReference>
<reference evidence="5" key="1">
    <citation type="submission" date="2020-11" db="EMBL/GenBank/DDBJ databases">
        <title>Chlorella ohadii genome sequencing and assembly.</title>
        <authorList>
            <person name="Murik O."/>
            <person name="Treves H."/>
            <person name="Kedem I."/>
            <person name="Shotland Y."/>
            <person name="Kaplan A."/>
        </authorList>
    </citation>
    <scope>NUCLEOTIDE SEQUENCE</scope>
    <source>
        <strain evidence="5">1</strain>
    </source>
</reference>
<organism evidence="5 6">
    <name type="scientific">Chlorella ohadii</name>
    <dbReference type="NCBI Taxonomy" id="2649997"/>
    <lineage>
        <taxon>Eukaryota</taxon>
        <taxon>Viridiplantae</taxon>
        <taxon>Chlorophyta</taxon>
        <taxon>core chlorophytes</taxon>
        <taxon>Trebouxiophyceae</taxon>
        <taxon>Chlorellales</taxon>
        <taxon>Chlorellaceae</taxon>
        <taxon>Chlorella clade</taxon>
        <taxon>Chlorella</taxon>
    </lineage>
</organism>
<evidence type="ECO:0000256" key="1">
    <source>
        <dbReference type="ARBA" id="ARBA00023187"/>
    </source>
</evidence>
<dbReference type="InterPro" id="IPR035979">
    <property type="entry name" value="RBD_domain_sf"/>
</dbReference>
<evidence type="ECO:0000259" key="4">
    <source>
        <dbReference type="PROSITE" id="PS50102"/>
    </source>
</evidence>
<comment type="caution">
    <text evidence="5">The sequence shown here is derived from an EMBL/GenBank/DDBJ whole genome shotgun (WGS) entry which is preliminary data.</text>
</comment>
<proteinExistence type="predicted"/>
<evidence type="ECO:0000256" key="2">
    <source>
        <dbReference type="PROSITE-ProRule" id="PRU00176"/>
    </source>
</evidence>
<dbReference type="Proteomes" id="UP001205105">
    <property type="component" value="Unassembled WGS sequence"/>
</dbReference>
<keyword evidence="1" id="KW-0508">mRNA splicing</keyword>
<feature type="compositionally biased region" description="Basic and acidic residues" evidence="3">
    <location>
        <begin position="12"/>
        <end position="26"/>
    </location>
</feature>
<dbReference type="Pfam" id="PF00076">
    <property type="entry name" value="RRM_1"/>
    <property type="match status" value="1"/>
</dbReference>
<feature type="compositionally biased region" description="Pro residues" evidence="3">
    <location>
        <begin position="151"/>
        <end position="167"/>
    </location>
</feature>
<gene>
    <name evidence="5" type="ORF">COHA_010460</name>
</gene>
<dbReference type="PROSITE" id="PS50102">
    <property type="entry name" value="RRM"/>
    <property type="match status" value="1"/>
</dbReference>